<gene>
    <name evidence="2" type="ORF">PMAYCL1PPCAC_03494</name>
</gene>
<keyword evidence="3" id="KW-1185">Reference proteome</keyword>
<proteinExistence type="predicted"/>
<evidence type="ECO:0000313" key="2">
    <source>
        <dbReference type="EMBL" id="GMR33299.1"/>
    </source>
</evidence>
<organism evidence="2 3">
    <name type="scientific">Pristionchus mayeri</name>
    <dbReference type="NCBI Taxonomy" id="1317129"/>
    <lineage>
        <taxon>Eukaryota</taxon>
        <taxon>Metazoa</taxon>
        <taxon>Ecdysozoa</taxon>
        <taxon>Nematoda</taxon>
        <taxon>Chromadorea</taxon>
        <taxon>Rhabditida</taxon>
        <taxon>Rhabditina</taxon>
        <taxon>Diplogasteromorpha</taxon>
        <taxon>Diplogasteroidea</taxon>
        <taxon>Neodiplogasteridae</taxon>
        <taxon>Pristionchus</taxon>
    </lineage>
</organism>
<comment type="caution">
    <text evidence="2">The sequence shown here is derived from an EMBL/GenBank/DDBJ whole genome shotgun (WGS) entry which is preliminary data.</text>
</comment>
<dbReference type="Proteomes" id="UP001328107">
    <property type="component" value="Unassembled WGS sequence"/>
</dbReference>
<dbReference type="AlphaFoldDB" id="A0AAN4Z557"/>
<sequence length="60" mass="6633">RGREWAGQPSDRCPAARPPLPAPWIPAADSAAARRSLRRGRSRLVRPSSLLRRESGCRPC</sequence>
<accession>A0AAN4Z557</accession>
<evidence type="ECO:0000256" key="1">
    <source>
        <dbReference type="SAM" id="MobiDB-lite"/>
    </source>
</evidence>
<name>A0AAN4Z557_9BILA</name>
<reference evidence="3" key="1">
    <citation type="submission" date="2022-10" db="EMBL/GenBank/DDBJ databases">
        <title>Genome assembly of Pristionchus species.</title>
        <authorList>
            <person name="Yoshida K."/>
            <person name="Sommer R.J."/>
        </authorList>
    </citation>
    <scope>NUCLEOTIDE SEQUENCE [LARGE SCALE GENOMIC DNA]</scope>
    <source>
        <strain evidence="3">RS5460</strain>
    </source>
</reference>
<dbReference type="EMBL" id="BTRK01000001">
    <property type="protein sequence ID" value="GMR33299.1"/>
    <property type="molecule type" value="Genomic_DNA"/>
</dbReference>
<protein>
    <submittedName>
        <fullName evidence="2">Uncharacterized protein</fullName>
    </submittedName>
</protein>
<evidence type="ECO:0000313" key="3">
    <source>
        <dbReference type="Proteomes" id="UP001328107"/>
    </source>
</evidence>
<feature type="region of interest" description="Disordered" evidence="1">
    <location>
        <begin position="1"/>
        <end position="25"/>
    </location>
</feature>
<feature type="non-terminal residue" evidence="2">
    <location>
        <position position="1"/>
    </location>
</feature>